<evidence type="ECO:0000313" key="1">
    <source>
        <dbReference type="EMBL" id="QUI21259.1"/>
    </source>
</evidence>
<organism evidence="1 2">
    <name type="scientific">Vallitalea pronyensis</name>
    <dbReference type="NCBI Taxonomy" id="1348613"/>
    <lineage>
        <taxon>Bacteria</taxon>
        <taxon>Bacillati</taxon>
        <taxon>Bacillota</taxon>
        <taxon>Clostridia</taxon>
        <taxon>Lachnospirales</taxon>
        <taxon>Vallitaleaceae</taxon>
        <taxon>Vallitalea</taxon>
    </lineage>
</organism>
<keyword evidence="2" id="KW-1185">Reference proteome</keyword>
<proteinExistence type="predicted"/>
<dbReference type="InterPro" id="IPR027417">
    <property type="entry name" value="P-loop_NTPase"/>
</dbReference>
<dbReference type="AlphaFoldDB" id="A0A8J8MGN8"/>
<gene>
    <name evidence="1" type="ORF">HZI73_02715</name>
</gene>
<dbReference type="Gene3D" id="3.40.50.300">
    <property type="entry name" value="P-loop containing nucleotide triphosphate hydrolases"/>
    <property type="match status" value="1"/>
</dbReference>
<dbReference type="SUPFAM" id="SSF52540">
    <property type="entry name" value="P-loop containing nucleoside triphosphate hydrolases"/>
    <property type="match status" value="1"/>
</dbReference>
<reference evidence="1" key="1">
    <citation type="submission" date="2020-07" db="EMBL/GenBank/DDBJ databases">
        <title>Vallitalea pronyensis genome.</title>
        <authorList>
            <person name="Postec A."/>
        </authorList>
    </citation>
    <scope>NUCLEOTIDE SEQUENCE</scope>
    <source>
        <strain evidence="1">FatNI3</strain>
    </source>
</reference>
<dbReference type="RefSeq" id="WP_212696724.1">
    <property type="nucleotide sequence ID" value="NZ_CP058649.1"/>
</dbReference>
<accession>A0A8J8MGN8</accession>
<evidence type="ECO:0000313" key="2">
    <source>
        <dbReference type="Proteomes" id="UP000683246"/>
    </source>
</evidence>
<protein>
    <submittedName>
        <fullName evidence="1">Uncharacterized protein</fullName>
    </submittedName>
</protein>
<sequence>METTYQVYLISENENLKRQLQGVVYFDKVMMDRQFQQVQADITIIDDQICSINDLLKIRETIESSYIFYRVQKKNFKFSTKSVLDTNDIHMLQPYMTDENVVEYICSEVIERYKYTVSKNIMTFFGSDTKVGTTQIAQSVAEKIVSKSHAKVCLLYLDGEAGTDYIQVNCRHNIDTIKIKLVSGLATVEEIFDVSEKIKDNLYVIEGSTSILYRKEYQPEHIMHLLSVLSVACDLVIVDAGSYMDRAMPIAALTATHHRYLVTTQQAVSLRRYLSKKPILERLSLDDFQVIVNKHIADGSLMTTYDIAKTYGHPLLGKIEFSKYALQAENDKKALIHYKDRIFNKDMDTIVDTIMGQLNIKGNNTSKKRKWFGLQGVG</sequence>
<dbReference type="EMBL" id="CP058649">
    <property type="protein sequence ID" value="QUI21259.1"/>
    <property type="molecule type" value="Genomic_DNA"/>
</dbReference>
<name>A0A8J8MGN8_9FIRM</name>
<dbReference type="KEGG" id="vpy:HZI73_02715"/>
<dbReference type="Proteomes" id="UP000683246">
    <property type="component" value="Chromosome"/>
</dbReference>